<dbReference type="STRING" id="243090.RB12117"/>
<sequence>MQFFFRFLSFFIPVGISDGSRGLLRSSVPLENEPQKNSPSRRGQRPRRDGEWRRGGVSIGGAIAYRRLPSGIPTGMKTCANAWPPQAQTFRSPGERLDGSINQHSRKNRIHQARMSWMTWASSTPVNR</sequence>
<feature type="region of interest" description="Disordered" evidence="1">
    <location>
        <begin position="79"/>
        <end position="101"/>
    </location>
</feature>
<reference evidence="2 3" key="1">
    <citation type="journal article" date="2003" name="Proc. Natl. Acad. Sci. U.S.A.">
        <title>Complete genome sequence of the marine planctomycete Pirellula sp. strain 1.</title>
        <authorList>
            <person name="Gloeckner F.O."/>
            <person name="Kube M."/>
            <person name="Bauer M."/>
            <person name="Teeling H."/>
            <person name="Lombardot T."/>
            <person name="Ludwig W."/>
            <person name="Gade D."/>
            <person name="Beck A."/>
            <person name="Borzym K."/>
            <person name="Heitmann K."/>
            <person name="Rabus R."/>
            <person name="Schlesner H."/>
            <person name="Amann R."/>
            <person name="Reinhardt R."/>
        </authorList>
    </citation>
    <scope>NUCLEOTIDE SEQUENCE [LARGE SCALE GENOMIC DNA]</scope>
    <source>
        <strain evidence="3">DSM 10527 / NCIMB 13988 / SH1</strain>
    </source>
</reference>
<dbReference type="EMBL" id="BX294154">
    <property type="protein sequence ID" value="CAD77403.1"/>
    <property type="molecule type" value="Genomic_DNA"/>
</dbReference>
<proteinExistence type="predicted"/>
<keyword evidence="3" id="KW-1185">Reference proteome</keyword>
<accession>Q7UJ55</accession>
<evidence type="ECO:0000313" key="3">
    <source>
        <dbReference type="Proteomes" id="UP000001025"/>
    </source>
</evidence>
<dbReference type="AntiFam" id="ANF00003">
    <property type="entry name" value="Shadow ORF"/>
</dbReference>
<dbReference type="KEGG" id="rba:RB12117"/>
<dbReference type="Proteomes" id="UP000001025">
    <property type="component" value="Chromosome"/>
</dbReference>
<evidence type="ECO:0000313" key="2">
    <source>
        <dbReference type="EMBL" id="CAD77403.1"/>
    </source>
</evidence>
<dbReference type="AlphaFoldDB" id="Q7UJ55"/>
<dbReference type="InParanoid" id="Q7UJ55"/>
<dbReference type="HOGENOM" id="CLU_1957833_0_0_0"/>
<dbReference type="EnsemblBacteria" id="CAD77403">
    <property type="protein sequence ID" value="CAD77403"/>
    <property type="gene ID" value="RB12117"/>
</dbReference>
<protein>
    <submittedName>
        <fullName evidence="2">Uncharacterized protein</fullName>
    </submittedName>
</protein>
<gene>
    <name evidence="2" type="ordered locus">RB12117</name>
</gene>
<name>Q7UJ55_RHOBA</name>
<organism evidence="2 3">
    <name type="scientific">Rhodopirellula baltica (strain DSM 10527 / NCIMB 13988 / SH1)</name>
    <dbReference type="NCBI Taxonomy" id="243090"/>
    <lineage>
        <taxon>Bacteria</taxon>
        <taxon>Pseudomonadati</taxon>
        <taxon>Planctomycetota</taxon>
        <taxon>Planctomycetia</taxon>
        <taxon>Pirellulales</taxon>
        <taxon>Pirellulaceae</taxon>
        <taxon>Rhodopirellula</taxon>
    </lineage>
</organism>
<evidence type="ECO:0000256" key="1">
    <source>
        <dbReference type="SAM" id="MobiDB-lite"/>
    </source>
</evidence>
<feature type="region of interest" description="Disordered" evidence="1">
    <location>
        <begin position="25"/>
        <end position="55"/>
    </location>
</feature>